<reference evidence="2" key="1">
    <citation type="journal article" date="2019" name="Plant Biotechnol. J.">
        <title>Genome sequencing of the Australian wild diploid species Gossypium australe highlights disease resistance and delayed gland morphogenesis.</title>
        <authorList>
            <person name="Cai Y."/>
            <person name="Cai X."/>
            <person name="Wang Q."/>
            <person name="Wang P."/>
            <person name="Zhang Y."/>
            <person name="Cai C."/>
            <person name="Xu Y."/>
            <person name="Wang K."/>
            <person name="Zhou Z."/>
            <person name="Wang C."/>
            <person name="Geng S."/>
            <person name="Li B."/>
            <person name="Dong Q."/>
            <person name="Hou Y."/>
            <person name="Wang H."/>
            <person name="Ai P."/>
            <person name="Liu Z."/>
            <person name="Yi F."/>
            <person name="Sun M."/>
            <person name="An G."/>
            <person name="Cheng J."/>
            <person name="Zhang Y."/>
            <person name="Shi Q."/>
            <person name="Xie Y."/>
            <person name="Shi X."/>
            <person name="Chang Y."/>
            <person name="Huang F."/>
            <person name="Chen Y."/>
            <person name="Hong S."/>
            <person name="Mi L."/>
            <person name="Sun Q."/>
            <person name="Zhang L."/>
            <person name="Zhou B."/>
            <person name="Peng R."/>
            <person name="Zhang X."/>
            <person name="Liu F."/>
        </authorList>
    </citation>
    <scope>NUCLEOTIDE SEQUENCE [LARGE SCALE GENOMIC DNA]</scope>
    <source>
        <strain evidence="2">cv. PA1801</strain>
    </source>
</reference>
<evidence type="ECO:0000313" key="1">
    <source>
        <dbReference type="EMBL" id="KAA3461902.1"/>
    </source>
</evidence>
<dbReference type="Gene3D" id="2.40.70.10">
    <property type="entry name" value="Acid Proteases"/>
    <property type="match status" value="1"/>
</dbReference>
<organism evidence="1 2">
    <name type="scientific">Gossypium australe</name>
    <dbReference type="NCBI Taxonomy" id="47621"/>
    <lineage>
        <taxon>Eukaryota</taxon>
        <taxon>Viridiplantae</taxon>
        <taxon>Streptophyta</taxon>
        <taxon>Embryophyta</taxon>
        <taxon>Tracheophyta</taxon>
        <taxon>Spermatophyta</taxon>
        <taxon>Magnoliopsida</taxon>
        <taxon>eudicotyledons</taxon>
        <taxon>Gunneridae</taxon>
        <taxon>Pentapetalae</taxon>
        <taxon>rosids</taxon>
        <taxon>malvids</taxon>
        <taxon>Malvales</taxon>
        <taxon>Malvaceae</taxon>
        <taxon>Malvoideae</taxon>
        <taxon>Gossypium</taxon>
    </lineage>
</organism>
<proteinExistence type="predicted"/>
<evidence type="ECO:0000313" key="2">
    <source>
        <dbReference type="Proteomes" id="UP000325315"/>
    </source>
</evidence>
<dbReference type="PANTHER" id="PTHR33067">
    <property type="entry name" value="RNA-DIRECTED DNA POLYMERASE-RELATED"/>
    <property type="match status" value="1"/>
</dbReference>
<dbReference type="AlphaFoldDB" id="A0A5B6UZ04"/>
<dbReference type="OrthoDB" id="781949at2759"/>
<sequence>MEEEHNEPIDEIIKSLEDKQKRDEIDFINFLNLFKSLNINLSLLELIDKIPKYAKYLKEIMAQHKKMKKGKQINIDASCSTLIYLGSFTIPIDIGDRHFNKDLFDLGANINLMPLTIYQKLRVGDLKNTSVMLQLVDRSLVHLTGVLEDVLVKIWVLDFVEDQDMPILLGKPFLAMSKSTIGLGRNKLIMKIDGKIEVLKCGHDSQNEGLVRDECCVIRFNH</sequence>
<gene>
    <name evidence="1" type="ORF">EPI10_028437</name>
</gene>
<dbReference type="EMBL" id="SMMG02000009">
    <property type="protein sequence ID" value="KAA3461902.1"/>
    <property type="molecule type" value="Genomic_DNA"/>
</dbReference>
<comment type="caution">
    <text evidence="1">The sequence shown here is derived from an EMBL/GenBank/DDBJ whole genome shotgun (WGS) entry which is preliminary data.</text>
</comment>
<dbReference type="PANTHER" id="PTHR33067:SF31">
    <property type="entry name" value="RNA-DIRECTED DNA POLYMERASE"/>
    <property type="match status" value="1"/>
</dbReference>
<dbReference type="Proteomes" id="UP000325315">
    <property type="component" value="Unassembled WGS sequence"/>
</dbReference>
<dbReference type="InterPro" id="IPR021109">
    <property type="entry name" value="Peptidase_aspartic_dom_sf"/>
</dbReference>
<keyword evidence="2" id="KW-1185">Reference proteome</keyword>
<name>A0A5B6UZ04_9ROSI</name>
<accession>A0A5B6UZ04</accession>
<protein>
    <submittedName>
        <fullName evidence="1">Aspartic peptidase</fullName>
    </submittedName>
</protein>